<reference evidence="1" key="2">
    <citation type="journal article" date="2022" name="New Phytol.">
        <title>Evolutionary transition to the ectomycorrhizal habit in the genomes of a hyperdiverse lineage of mushroom-forming fungi.</title>
        <authorList>
            <person name="Looney B."/>
            <person name="Miyauchi S."/>
            <person name="Morin E."/>
            <person name="Drula E."/>
            <person name="Courty P.E."/>
            <person name="Kohler A."/>
            <person name="Kuo A."/>
            <person name="LaButti K."/>
            <person name="Pangilinan J."/>
            <person name="Lipzen A."/>
            <person name="Riley R."/>
            <person name="Andreopoulos W."/>
            <person name="He G."/>
            <person name="Johnson J."/>
            <person name="Nolan M."/>
            <person name="Tritt A."/>
            <person name="Barry K.W."/>
            <person name="Grigoriev I.V."/>
            <person name="Nagy L.G."/>
            <person name="Hibbett D."/>
            <person name="Henrissat B."/>
            <person name="Matheny P.B."/>
            <person name="Labbe J."/>
            <person name="Martin F.M."/>
        </authorList>
    </citation>
    <scope>NUCLEOTIDE SEQUENCE</scope>
    <source>
        <strain evidence="1">FP105234-sp</strain>
    </source>
</reference>
<dbReference type="EMBL" id="MU276066">
    <property type="protein sequence ID" value="KAI0042436.1"/>
    <property type="molecule type" value="Genomic_DNA"/>
</dbReference>
<dbReference type="Proteomes" id="UP000814033">
    <property type="component" value="Unassembled WGS sequence"/>
</dbReference>
<organism evidence="1 2">
    <name type="scientific">Auriscalpium vulgare</name>
    <dbReference type="NCBI Taxonomy" id="40419"/>
    <lineage>
        <taxon>Eukaryota</taxon>
        <taxon>Fungi</taxon>
        <taxon>Dikarya</taxon>
        <taxon>Basidiomycota</taxon>
        <taxon>Agaricomycotina</taxon>
        <taxon>Agaricomycetes</taxon>
        <taxon>Russulales</taxon>
        <taxon>Auriscalpiaceae</taxon>
        <taxon>Auriscalpium</taxon>
    </lineage>
</organism>
<keyword evidence="2" id="KW-1185">Reference proteome</keyword>
<proteinExistence type="predicted"/>
<gene>
    <name evidence="1" type="ORF">FA95DRAFT_1564307</name>
</gene>
<sequence>MDGFQELKQRGNTAFRSGLYRDAIQLYTDALDAARSEGSSEDKRVLLSNRAQAYLQWGDIYNALRDTDLALSPEYTHTSPPSPASITRKCQWRKARVLNPLGRWMETQAALDEYTRLSSVMGEVRSAESVALEHILGRALRLPHDSEVVQRVELLRALNVRSQSRSPVHPASHPSAQARGIIVKEKYICTFPEPPFGVDEDYVDELKFETLPERPNPALPDPFLTPLAVPVYVRAPHFPHPTRGGRPLGTRVTVSEAPPDLVTIGNHVDSLLMSFLTFVAAPKGKAGTGVRRNLISLPAD</sequence>
<reference evidence="1" key="1">
    <citation type="submission" date="2021-02" db="EMBL/GenBank/DDBJ databases">
        <authorList>
            <consortium name="DOE Joint Genome Institute"/>
            <person name="Ahrendt S."/>
            <person name="Looney B.P."/>
            <person name="Miyauchi S."/>
            <person name="Morin E."/>
            <person name="Drula E."/>
            <person name="Courty P.E."/>
            <person name="Chicoki N."/>
            <person name="Fauchery L."/>
            <person name="Kohler A."/>
            <person name="Kuo A."/>
            <person name="Labutti K."/>
            <person name="Pangilinan J."/>
            <person name="Lipzen A."/>
            <person name="Riley R."/>
            <person name="Andreopoulos W."/>
            <person name="He G."/>
            <person name="Johnson J."/>
            <person name="Barry K.W."/>
            <person name="Grigoriev I.V."/>
            <person name="Nagy L."/>
            <person name="Hibbett D."/>
            <person name="Henrissat B."/>
            <person name="Matheny P.B."/>
            <person name="Labbe J."/>
            <person name="Martin F."/>
        </authorList>
    </citation>
    <scope>NUCLEOTIDE SEQUENCE</scope>
    <source>
        <strain evidence="1">FP105234-sp</strain>
    </source>
</reference>
<comment type="caution">
    <text evidence="1">The sequence shown here is derived from an EMBL/GenBank/DDBJ whole genome shotgun (WGS) entry which is preliminary data.</text>
</comment>
<protein>
    <submittedName>
        <fullName evidence="1">Uncharacterized protein</fullName>
    </submittedName>
</protein>
<name>A0ACB8RFN4_9AGAM</name>
<evidence type="ECO:0000313" key="1">
    <source>
        <dbReference type="EMBL" id="KAI0042436.1"/>
    </source>
</evidence>
<accession>A0ACB8RFN4</accession>
<evidence type="ECO:0000313" key="2">
    <source>
        <dbReference type="Proteomes" id="UP000814033"/>
    </source>
</evidence>